<keyword evidence="1" id="KW-0812">Transmembrane</keyword>
<keyword evidence="1" id="KW-1133">Transmembrane helix</keyword>
<dbReference type="InterPro" id="IPR053168">
    <property type="entry name" value="Glutamic_endopeptidase"/>
</dbReference>
<proteinExistence type="predicted"/>
<dbReference type="AlphaFoldDB" id="A0A9Q0GS80"/>
<protein>
    <recommendedName>
        <fullName evidence="2">Neprosin PEP catalytic domain-containing protein</fullName>
    </recommendedName>
</protein>
<dbReference type="PANTHER" id="PTHR31589:SF233">
    <property type="entry name" value="PROTEIN, PUTATIVE (DUF239)-RELATED"/>
    <property type="match status" value="1"/>
</dbReference>
<evidence type="ECO:0000313" key="3">
    <source>
        <dbReference type="EMBL" id="KAJ4950784.1"/>
    </source>
</evidence>
<sequence>MALAVGNGNPMALGLQSILTLWLAFLALFVLSSREVEVEVGRNEMIPKDENLGMIRQFSILNGSSVTTSQDSVTGNWWLMVTNRKIYMGYWPKALFSDLGVGASSVVLGVVAKASADGFSSPMGSGYFPNDDYNHSSFFMNMKCLGPSYSEINPRKLKQFVDNKMCYDISYDGEKNKVWGYCFRYGGPGGKCG</sequence>
<dbReference type="EMBL" id="JAMYWD010000012">
    <property type="protein sequence ID" value="KAJ4950784.1"/>
    <property type="molecule type" value="Genomic_DNA"/>
</dbReference>
<name>A0A9Q0GS80_9MAGN</name>
<dbReference type="Proteomes" id="UP001141806">
    <property type="component" value="Unassembled WGS sequence"/>
</dbReference>
<accession>A0A9Q0GS80</accession>
<evidence type="ECO:0000259" key="2">
    <source>
        <dbReference type="PROSITE" id="PS52045"/>
    </source>
</evidence>
<dbReference type="PANTHER" id="PTHR31589">
    <property type="entry name" value="PROTEIN, PUTATIVE (DUF239)-RELATED-RELATED"/>
    <property type="match status" value="1"/>
</dbReference>
<gene>
    <name evidence="3" type="ORF">NE237_027616</name>
</gene>
<dbReference type="OrthoDB" id="1858978at2759"/>
<keyword evidence="1" id="KW-0472">Membrane</keyword>
<feature type="transmembrane region" description="Helical" evidence="1">
    <location>
        <begin position="12"/>
        <end position="32"/>
    </location>
</feature>
<dbReference type="Pfam" id="PF03080">
    <property type="entry name" value="Neprosin"/>
    <property type="match status" value="1"/>
</dbReference>
<evidence type="ECO:0000313" key="4">
    <source>
        <dbReference type="Proteomes" id="UP001141806"/>
    </source>
</evidence>
<comment type="caution">
    <text evidence="3">The sequence shown here is derived from an EMBL/GenBank/DDBJ whole genome shotgun (WGS) entry which is preliminary data.</text>
</comment>
<organism evidence="3 4">
    <name type="scientific">Protea cynaroides</name>
    <dbReference type="NCBI Taxonomy" id="273540"/>
    <lineage>
        <taxon>Eukaryota</taxon>
        <taxon>Viridiplantae</taxon>
        <taxon>Streptophyta</taxon>
        <taxon>Embryophyta</taxon>
        <taxon>Tracheophyta</taxon>
        <taxon>Spermatophyta</taxon>
        <taxon>Magnoliopsida</taxon>
        <taxon>Proteales</taxon>
        <taxon>Proteaceae</taxon>
        <taxon>Protea</taxon>
    </lineage>
</organism>
<reference evidence="3" key="1">
    <citation type="journal article" date="2023" name="Plant J.">
        <title>The genome of the king protea, Protea cynaroides.</title>
        <authorList>
            <person name="Chang J."/>
            <person name="Duong T.A."/>
            <person name="Schoeman C."/>
            <person name="Ma X."/>
            <person name="Roodt D."/>
            <person name="Barker N."/>
            <person name="Li Z."/>
            <person name="Van de Peer Y."/>
            <person name="Mizrachi E."/>
        </authorList>
    </citation>
    <scope>NUCLEOTIDE SEQUENCE</scope>
    <source>
        <tissue evidence="3">Young leaves</tissue>
    </source>
</reference>
<dbReference type="InterPro" id="IPR004314">
    <property type="entry name" value="Neprosin"/>
</dbReference>
<evidence type="ECO:0000256" key="1">
    <source>
        <dbReference type="SAM" id="Phobius"/>
    </source>
</evidence>
<keyword evidence="4" id="KW-1185">Reference proteome</keyword>
<dbReference type="PROSITE" id="PS52045">
    <property type="entry name" value="NEPROSIN_PEP_CD"/>
    <property type="match status" value="1"/>
</dbReference>
<feature type="domain" description="Neprosin PEP catalytic" evidence="2">
    <location>
        <begin position="1"/>
        <end position="193"/>
    </location>
</feature>